<sequence length="1133" mass="129655">MQEVKPVPKFSSFKAKPTPPIEDVKKSRRADDERRDERSRHRSRHDSHRHRSKSRDRHRSRRSHREERPAREAAPTPPPTKDESQDIYVIDRKGDIHNVVYGTIHRYSIPQYRRAGRGSIVGLPSRFKIDRAYDGEDYVVIRTGGWVPDGARHKTKSILAKADTKERKVFRVRQKVITDNEDDVFKGFIPLSHDGSRKRRKMSGGYIPSDVSDDEAEKYGYRSIHGKVKPEEDIPSDMEASLESDTDEEGGSVRWDREANKKNSELLRRAEDNPGDVDAWLEVIQYQNTLLTGSDSSRQLTAAEKRSLADIKLSLYEKALKKVGKKTAKDRLLLGYLEEGSTLWESKRLAEQWHTILKHNPGYISLWMRYIDFHQTAFLEFTFERCKSVYLECMNLNASSESNAEQEAIQAYLFLRMTLFMREAGYTELAVGLWQAVFEFILLRPERYSTASKADLLNDFASFWESEVARIGEPGSKGWHSGKSSDLESVTNDTHTQLKVEELFSSWSTEERRLTGSACLPARTVDTVENDDPFRVVLWSDIEPFLSFFTSWKNNSILIQEFLKFCYLPPLRQTATLASGGNAFLRTELLHLSDSSIVSLVNIGPDEATQPNPSTVFNTASLQNTIHSLDTLFADDNWFQSMATWKKISMHDKTLIDADSVRRSLRLLVGAFSQDDELAEFALAVEYAINSTEGKKYAKSLLKKRSSSLRLYNAFALMESRSGNFTTASHVWATTFSMAANLSEAQRLEYGTLIRSWVWEYLVQNTPESAIQVMGSIPDFIINLETLQHAKQSDMSPAQRLKTERFLIESCDHSLSLQDLTSFIAWTDLTALLHYLLNSFSLSSALEAYTSTSRRLASSLVSENFKCSALELLHQSRSRLIYHHITTKHTYKPAAIRELFIESTTLFPHNTLLLSLFIWNESRFRVDERIRSAIQSTSLSTTETPITTSLLTILTELTRPVYTGSTIHSARAAFERALQPSSSDNATPSPSLWKLYILFEQHRTKDISAAQKLFFRAMRACPWSKDILMLAFPCVPPTGTQGKTGLFVDGETGEEDWWELRRIYNVLLDKELRVHIEIDDELLEEGEKRWIEREQRRIESRSRDGREKGKGKRKGKGREVVYLPDDADTDYSV</sequence>
<dbReference type="Proteomes" id="UP000053095">
    <property type="component" value="Unassembled WGS sequence"/>
</dbReference>
<dbReference type="GO" id="GO:0031048">
    <property type="term" value="P:regulatory ncRNA-mediated heterochromatin formation"/>
    <property type="evidence" value="ECO:0007669"/>
    <property type="project" value="TreeGrafter"/>
</dbReference>
<dbReference type="PANTHER" id="PTHR13471:SF0">
    <property type="entry name" value="NUCLEAR EXOSOME REGULATOR NRDE2"/>
    <property type="match status" value="1"/>
</dbReference>
<dbReference type="InterPro" id="IPR011990">
    <property type="entry name" value="TPR-like_helical_dom_sf"/>
</dbReference>
<evidence type="ECO:0000313" key="6">
    <source>
        <dbReference type="Proteomes" id="UP000053095"/>
    </source>
</evidence>
<organism evidence="5 6">
    <name type="scientific">Talaromyces pinophilus</name>
    <name type="common">Penicillium pinophilum</name>
    <dbReference type="NCBI Taxonomy" id="128442"/>
    <lineage>
        <taxon>Eukaryota</taxon>
        <taxon>Fungi</taxon>
        <taxon>Dikarya</taxon>
        <taxon>Ascomycota</taxon>
        <taxon>Pezizomycotina</taxon>
        <taxon>Eurotiomycetes</taxon>
        <taxon>Eurotiomycetidae</taxon>
        <taxon>Eurotiales</taxon>
        <taxon>Trichocomaceae</taxon>
        <taxon>Talaromyces</taxon>
        <taxon>Talaromyces sect. Talaromyces</taxon>
    </lineage>
</organism>
<keyword evidence="3" id="KW-0539">Nucleus</keyword>
<feature type="compositionally biased region" description="Basic and acidic residues" evidence="4">
    <location>
        <begin position="22"/>
        <end position="39"/>
    </location>
</feature>
<name>A0A478ED43_TALPI</name>
<feature type="region of interest" description="Disordered" evidence="4">
    <location>
        <begin position="1094"/>
        <end position="1133"/>
    </location>
</feature>
<comment type="subcellular location">
    <subcellularLocation>
        <location evidence="1">Nucleus</location>
    </subcellularLocation>
</comment>
<feature type="compositionally biased region" description="Basic residues" evidence="4">
    <location>
        <begin position="40"/>
        <end position="63"/>
    </location>
</feature>
<comment type="similarity">
    <text evidence="2">Belongs to the NRDE2 family.</text>
</comment>
<feature type="compositionally biased region" description="Basic and acidic residues" evidence="4">
    <location>
        <begin position="1094"/>
        <end position="1108"/>
    </location>
</feature>
<feature type="compositionally biased region" description="Acidic residues" evidence="4">
    <location>
        <begin position="233"/>
        <end position="250"/>
    </location>
</feature>
<dbReference type="Gene3D" id="1.25.40.10">
    <property type="entry name" value="Tetratricopeptide repeat domain"/>
    <property type="match status" value="1"/>
</dbReference>
<protein>
    <submittedName>
        <fullName evidence="5">Uncharacterized protein</fullName>
    </submittedName>
</protein>
<evidence type="ECO:0000256" key="1">
    <source>
        <dbReference type="ARBA" id="ARBA00004123"/>
    </source>
</evidence>
<accession>A0A478ED43</accession>
<proteinExistence type="inferred from homology"/>
<reference evidence="6" key="1">
    <citation type="journal article" date="2015" name="Genome Announc.">
        <title>Draft genome sequence of Talaromyces cellulolyticus strain Y-94, a source of lignocellulosic biomass-degrading enzymes.</title>
        <authorList>
            <person name="Fujii T."/>
            <person name="Koike H."/>
            <person name="Sawayama S."/>
            <person name="Yano S."/>
            <person name="Inoue H."/>
        </authorList>
    </citation>
    <scope>NUCLEOTIDE SEQUENCE [LARGE SCALE GENOMIC DNA]</scope>
    <source>
        <strain evidence="6">Y-94</strain>
    </source>
</reference>
<gene>
    <name evidence="5" type="ORF">TCE0_044r16565</name>
</gene>
<dbReference type="Pfam" id="PF08424">
    <property type="entry name" value="NRDE-2"/>
    <property type="match status" value="1"/>
</dbReference>
<feature type="region of interest" description="Disordered" evidence="4">
    <location>
        <begin position="229"/>
        <end position="257"/>
    </location>
</feature>
<keyword evidence="6" id="KW-1185">Reference proteome</keyword>
<evidence type="ECO:0000256" key="3">
    <source>
        <dbReference type="ARBA" id="ARBA00023242"/>
    </source>
</evidence>
<dbReference type="PANTHER" id="PTHR13471">
    <property type="entry name" value="TETRATRICOPEPTIDE-LIKE HELICAL"/>
    <property type="match status" value="1"/>
</dbReference>
<evidence type="ECO:0000313" key="5">
    <source>
        <dbReference type="EMBL" id="GAM42515.1"/>
    </source>
</evidence>
<dbReference type="InterPro" id="IPR013633">
    <property type="entry name" value="NRDE-2"/>
</dbReference>
<dbReference type="GO" id="GO:0071013">
    <property type="term" value="C:catalytic step 2 spliceosome"/>
    <property type="evidence" value="ECO:0007669"/>
    <property type="project" value="TreeGrafter"/>
</dbReference>
<evidence type="ECO:0000256" key="4">
    <source>
        <dbReference type="SAM" id="MobiDB-lite"/>
    </source>
</evidence>
<feature type="region of interest" description="Disordered" evidence="4">
    <location>
        <begin position="1"/>
        <end position="87"/>
    </location>
</feature>
<evidence type="ECO:0000256" key="2">
    <source>
        <dbReference type="ARBA" id="ARBA00009265"/>
    </source>
</evidence>
<dbReference type="AlphaFoldDB" id="A0A478ED43"/>
<dbReference type="GO" id="GO:1902369">
    <property type="term" value="P:negative regulation of RNA catabolic process"/>
    <property type="evidence" value="ECO:0007669"/>
    <property type="project" value="TreeGrafter"/>
</dbReference>
<dbReference type="EMBL" id="DF933840">
    <property type="protein sequence ID" value="GAM42515.1"/>
    <property type="molecule type" value="Genomic_DNA"/>
</dbReference>